<reference evidence="5 6" key="1">
    <citation type="submission" date="2019-08" db="EMBL/GenBank/DDBJ databases">
        <title>Genome of Phaeodactylibacter luteus.</title>
        <authorList>
            <person name="Bowman J.P."/>
        </authorList>
    </citation>
    <scope>NUCLEOTIDE SEQUENCE [LARGE SCALE GENOMIC DNA]</scope>
    <source>
        <strain evidence="5 6">KCTC 42180</strain>
    </source>
</reference>
<comment type="cofactor">
    <cofactor evidence="2">
        <name>Zn(2+)</name>
        <dbReference type="ChEBI" id="CHEBI:29105"/>
    </cofactor>
    <text evidence="2">Binds 1 zinc ion per subunit.</text>
</comment>
<dbReference type="RefSeq" id="WP_147169459.1">
    <property type="nucleotide sequence ID" value="NZ_VOOR01000074.1"/>
</dbReference>
<dbReference type="OrthoDB" id="9814383at2"/>
<dbReference type="EMBL" id="VOOR01000074">
    <property type="protein sequence ID" value="TXB60593.1"/>
    <property type="molecule type" value="Genomic_DNA"/>
</dbReference>
<dbReference type="GO" id="GO:0008237">
    <property type="term" value="F:metallopeptidase activity"/>
    <property type="evidence" value="ECO:0007669"/>
    <property type="project" value="InterPro"/>
</dbReference>
<name>A0A5C6RH06_9BACT</name>
<organism evidence="5 6">
    <name type="scientific">Phaeodactylibacter luteus</name>
    <dbReference type="NCBI Taxonomy" id="1564516"/>
    <lineage>
        <taxon>Bacteria</taxon>
        <taxon>Pseudomonadati</taxon>
        <taxon>Bacteroidota</taxon>
        <taxon>Saprospiria</taxon>
        <taxon>Saprospirales</taxon>
        <taxon>Haliscomenobacteraceae</taxon>
        <taxon>Phaeodactylibacter</taxon>
    </lineage>
</organism>
<evidence type="ECO:0000256" key="1">
    <source>
        <dbReference type="PIRSR" id="PIRSR634015-1"/>
    </source>
</evidence>
<feature type="binding site" evidence="2">
    <location>
        <position position="354"/>
    </location>
    <ligand>
        <name>Zn(2+)</name>
        <dbReference type="ChEBI" id="CHEBI:29105"/>
        <note>catalytic</note>
    </ligand>
</feature>
<feature type="signal peptide" evidence="3">
    <location>
        <begin position="1"/>
        <end position="19"/>
    </location>
</feature>
<dbReference type="InterPro" id="IPR034015">
    <property type="entry name" value="M1_LTA4H"/>
</dbReference>
<protein>
    <submittedName>
        <fullName evidence="5">M1 family metallopeptidase</fullName>
    </submittedName>
</protein>
<evidence type="ECO:0000256" key="3">
    <source>
        <dbReference type="SAM" id="SignalP"/>
    </source>
</evidence>
<dbReference type="Proteomes" id="UP000321580">
    <property type="component" value="Unassembled WGS sequence"/>
</dbReference>
<dbReference type="CDD" id="cd09604">
    <property type="entry name" value="M1_APN_like"/>
    <property type="match status" value="1"/>
</dbReference>
<comment type="caution">
    <text evidence="5">The sequence shown here is derived from an EMBL/GenBank/DDBJ whole genome shotgun (WGS) entry which is preliminary data.</text>
</comment>
<evidence type="ECO:0000313" key="6">
    <source>
        <dbReference type="Proteomes" id="UP000321580"/>
    </source>
</evidence>
<dbReference type="PANTHER" id="PTHR45726:SF3">
    <property type="entry name" value="LEUKOTRIENE A-4 HYDROLASE"/>
    <property type="match status" value="1"/>
</dbReference>
<feature type="binding site" evidence="2">
    <location>
        <position position="373"/>
    </location>
    <ligand>
        <name>Zn(2+)</name>
        <dbReference type="ChEBI" id="CHEBI:29105"/>
        <note>catalytic</note>
    </ligand>
</feature>
<gene>
    <name evidence="5" type="ORF">FRY97_20315</name>
</gene>
<dbReference type="InterPro" id="IPR014782">
    <property type="entry name" value="Peptidase_M1_dom"/>
</dbReference>
<sequence>MKIWNVLCLLLLTSLALQAQPDRWQQRADYKMTIDFDVKKHQFKGEQTLVYTNNSPDTLDRVFYHLYFNAFQPNSMMDVRSQTIKDADPRVGNRIGQLSPDEVGYHKIKRLSMDGEAVSFEVVGTVLEADLPKPILPGATATFEMSFDSQVPIQIRRSGRDNAEGVAYSMAQWYPKMAEYDYQGWHANPYIGREFYGIWADFDVTINIDKDYIIGGTGYLQNPEEIGHGYVEEGKVKKQKGKKLSWHFKAPDVHDFMWGADPDYEHTTFTREDGMVMHFFFQPNEKTSENWAALPGIMDEAFSFINKHYGQYPYEQYSFIQGGDGGMEYPMATLITGERSLPSLVGVSVHELMHSWYQMLLGTNESLYAWMDEGFTSWASNYVMNHLRSKGLIPGQVSENPMAGSYMGYANFSQSGLEEPLSVHSDHFQTNAAYSVASYVKGAVFLEQLKCIIGEEALAKGMLRYFDTWKFKHPNANDFIRVMEKVSGLELDWYKEYMVNTTHTIDYGVKGFSEADGEAVATLERIGLMPMPLDVVVAKTDGSTMSFHIPLQIMRGHKPLAGATLAEDWAWTHPTYDLPLGIPLSDVKAVRIDPGMSMVDIDRANNERAPE</sequence>
<dbReference type="AlphaFoldDB" id="A0A5C6RH06"/>
<feature type="active site" description="Proton donor" evidence="1">
    <location>
        <position position="439"/>
    </location>
</feature>
<feature type="binding site" evidence="2">
    <location>
        <position position="350"/>
    </location>
    <ligand>
        <name>Zn(2+)</name>
        <dbReference type="ChEBI" id="CHEBI:29105"/>
        <note>catalytic</note>
    </ligand>
</feature>
<dbReference type="InterPro" id="IPR027268">
    <property type="entry name" value="Peptidase_M4/M1_CTD_sf"/>
</dbReference>
<dbReference type="Gene3D" id="1.10.390.10">
    <property type="entry name" value="Neutral Protease Domain 2"/>
    <property type="match status" value="1"/>
</dbReference>
<keyword evidence="6" id="KW-1185">Reference proteome</keyword>
<keyword evidence="2" id="KW-0862">Zinc</keyword>
<evidence type="ECO:0000313" key="5">
    <source>
        <dbReference type="EMBL" id="TXB60593.1"/>
    </source>
</evidence>
<evidence type="ECO:0000256" key="2">
    <source>
        <dbReference type="PIRSR" id="PIRSR634015-3"/>
    </source>
</evidence>
<dbReference type="GO" id="GO:0008270">
    <property type="term" value="F:zinc ion binding"/>
    <property type="evidence" value="ECO:0007669"/>
    <property type="project" value="InterPro"/>
</dbReference>
<keyword evidence="3" id="KW-0732">Signal</keyword>
<keyword evidence="2" id="KW-0479">Metal-binding</keyword>
<feature type="domain" description="Peptidase M1 membrane alanine aminopeptidase" evidence="4">
    <location>
        <begin position="342"/>
        <end position="493"/>
    </location>
</feature>
<proteinExistence type="predicted"/>
<dbReference type="PANTHER" id="PTHR45726">
    <property type="entry name" value="LEUKOTRIENE A-4 HYDROLASE"/>
    <property type="match status" value="1"/>
</dbReference>
<dbReference type="Pfam" id="PF01433">
    <property type="entry name" value="Peptidase_M1"/>
    <property type="match status" value="1"/>
</dbReference>
<feature type="chain" id="PRO_5022738735" evidence="3">
    <location>
        <begin position="20"/>
        <end position="611"/>
    </location>
</feature>
<evidence type="ECO:0000259" key="4">
    <source>
        <dbReference type="Pfam" id="PF01433"/>
    </source>
</evidence>
<accession>A0A5C6RH06</accession>
<feature type="active site" description="Proton acceptor" evidence="1">
    <location>
        <position position="351"/>
    </location>
</feature>
<dbReference type="SUPFAM" id="SSF55486">
    <property type="entry name" value="Metalloproteases ('zincins'), catalytic domain"/>
    <property type="match status" value="1"/>
</dbReference>